<dbReference type="Proteomes" id="UP000799772">
    <property type="component" value="Unassembled WGS sequence"/>
</dbReference>
<dbReference type="InterPro" id="IPR050667">
    <property type="entry name" value="PPR-containing_protein"/>
</dbReference>
<dbReference type="PANTHER" id="PTHR47939:SF1">
    <property type="entry name" value="OS04G0684500 PROTEIN"/>
    <property type="match status" value="1"/>
</dbReference>
<accession>A0A9P4M2H7</accession>
<dbReference type="InterPro" id="IPR011990">
    <property type="entry name" value="TPR-like_helical_dom_sf"/>
</dbReference>
<dbReference type="AlphaFoldDB" id="A0A9P4M2H7"/>
<feature type="region of interest" description="Disordered" evidence="2">
    <location>
        <begin position="671"/>
        <end position="722"/>
    </location>
</feature>
<dbReference type="PANTHER" id="PTHR47939">
    <property type="entry name" value="MEMBRANE-ASSOCIATED SALT-INDUCIBLE PROTEIN-LIKE"/>
    <property type="match status" value="1"/>
</dbReference>
<keyword evidence="1" id="KW-0175">Coiled coil</keyword>
<dbReference type="Gene3D" id="1.25.40.10">
    <property type="entry name" value="Tetratricopeptide repeat domain"/>
    <property type="match status" value="1"/>
</dbReference>
<protein>
    <recommendedName>
        <fullName evidence="5">Pentatricopeptide repeat protein</fullName>
    </recommendedName>
</protein>
<sequence length="791" mass="88994">MQTVWSRVAQAKCTCKCPSCVFRRAADARRSVATTRRLFLKPLQSATFTYSAIFAGACVIDSSIKDRRRNELDTALANARKELEEVEARTVKDQEQRDDKKRRLPAAEEVLSIAPRAEDQRIVAVTAWSEELLPWTPSPSNDGLQRGSIISQILDGRASNAIEGERLRAEESVDEITGDASDEEVGTDSASQEQLSSTQAQWDDERGSIPWENIARYDVEGEDKPRWPKNLGPKIDTQYLPPQSLWAPKQSKQAAAETPWASPRKVRTTEIVTEWLALELFRQADIYYGGRPVEGLPSSIRALTQIDPSQLQRTCEQFFEAIWNLNKQPKTKWNSYYSILQSKPFWQDLPVRVKFEMDDTESFVEGRKRLNAALFNIFISSARNELSNAELVANVSHELLTTTSPPDYQTFNILLVGFTKSGNHEAVAKVLTAQEQAHNRPNETTCVAILNHLTARNDIAGFTKFVDKMRGHHNGIMLARPDITVTESNAKRLLVSPHSEQRKVIQKVHPTPMVYKAILEGVLKFGGFHVAVNVCNEMNADGWGLDRGTLGVLLRACTRKRDWDNGFKLWQRMLSLDSASRSRNKEEAMNCAEMLTLCLLCDKQSHFKSVFGEAVHLGYNGQVLKEMVKNSPLIRRRRIGMIQLDNLAGLPRGRVEQDKQSQPRDFSIKFVRQPRDRAVAQRKQPQLAMTDRDGAMDQPDPISTNASVQSPQQNKEFEQSPLELRDWDSTRLLELEVSSSSASVNESPQGSGLGDNEDDWGIASYSQVLLHRGSESPEALKRPPKMKAAAV</sequence>
<evidence type="ECO:0000256" key="1">
    <source>
        <dbReference type="SAM" id="Coils"/>
    </source>
</evidence>
<proteinExistence type="predicted"/>
<comment type="caution">
    <text evidence="3">The sequence shown here is derived from an EMBL/GenBank/DDBJ whole genome shotgun (WGS) entry which is preliminary data.</text>
</comment>
<evidence type="ECO:0000313" key="3">
    <source>
        <dbReference type="EMBL" id="KAF2094663.1"/>
    </source>
</evidence>
<organism evidence="3 4">
    <name type="scientific">Rhizodiscina lignyota</name>
    <dbReference type="NCBI Taxonomy" id="1504668"/>
    <lineage>
        <taxon>Eukaryota</taxon>
        <taxon>Fungi</taxon>
        <taxon>Dikarya</taxon>
        <taxon>Ascomycota</taxon>
        <taxon>Pezizomycotina</taxon>
        <taxon>Dothideomycetes</taxon>
        <taxon>Pleosporomycetidae</taxon>
        <taxon>Aulographales</taxon>
        <taxon>Rhizodiscinaceae</taxon>
        <taxon>Rhizodiscina</taxon>
    </lineage>
</organism>
<feature type="region of interest" description="Disordered" evidence="2">
    <location>
        <begin position="736"/>
        <end position="759"/>
    </location>
</feature>
<evidence type="ECO:0000313" key="4">
    <source>
        <dbReference type="Proteomes" id="UP000799772"/>
    </source>
</evidence>
<gene>
    <name evidence="3" type="ORF">NA57DRAFT_60085</name>
</gene>
<feature type="compositionally biased region" description="Polar residues" evidence="2">
    <location>
        <begin position="188"/>
        <end position="201"/>
    </location>
</feature>
<dbReference type="OrthoDB" id="185373at2759"/>
<feature type="region of interest" description="Disordered" evidence="2">
    <location>
        <begin position="165"/>
        <end position="206"/>
    </location>
</feature>
<reference evidence="3" key="1">
    <citation type="journal article" date="2020" name="Stud. Mycol.">
        <title>101 Dothideomycetes genomes: a test case for predicting lifestyles and emergence of pathogens.</title>
        <authorList>
            <person name="Haridas S."/>
            <person name="Albert R."/>
            <person name="Binder M."/>
            <person name="Bloem J."/>
            <person name="Labutti K."/>
            <person name="Salamov A."/>
            <person name="Andreopoulos B."/>
            <person name="Baker S."/>
            <person name="Barry K."/>
            <person name="Bills G."/>
            <person name="Bluhm B."/>
            <person name="Cannon C."/>
            <person name="Castanera R."/>
            <person name="Culley D."/>
            <person name="Daum C."/>
            <person name="Ezra D."/>
            <person name="Gonzalez J."/>
            <person name="Henrissat B."/>
            <person name="Kuo A."/>
            <person name="Liang C."/>
            <person name="Lipzen A."/>
            <person name="Lutzoni F."/>
            <person name="Magnuson J."/>
            <person name="Mondo S."/>
            <person name="Nolan M."/>
            <person name="Ohm R."/>
            <person name="Pangilinan J."/>
            <person name="Park H.-J."/>
            <person name="Ramirez L."/>
            <person name="Alfaro M."/>
            <person name="Sun H."/>
            <person name="Tritt A."/>
            <person name="Yoshinaga Y."/>
            <person name="Zwiers L.-H."/>
            <person name="Turgeon B."/>
            <person name="Goodwin S."/>
            <person name="Spatafora J."/>
            <person name="Crous P."/>
            <person name="Grigoriev I."/>
        </authorList>
    </citation>
    <scope>NUCLEOTIDE SEQUENCE</scope>
    <source>
        <strain evidence="3">CBS 133067</strain>
    </source>
</reference>
<feature type="compositionally biased region" description="Acidic residues" evidence="2">
    <location>
        <begin position="172"/>
        <end position="186"/>
    </location>
</feature>
<evidence type="ECO:0000256" key="2">
    <source>
        <dbReference type="SAM" id="MobiDB-lite"/>
    </source>
</evidence>
<dbReference type="EMBL" id="ML978133">
    <property type="protein sequence ID" value="KAF2094663.1"/>
    <property type="molecule type" value="Genomic_DNA"/>
</dbReference>
<keyword evidence="4" id="KW-1185">Reference proteome</keyword>
<feature type="coiled-coil region" evidence="1">
    <location>
        <begin position="69"/>
        <end position="103"/>
    </location>
</feature>
<evidence type="ECO:0008006" key="5">
    <source>
        <dbReference type="Google" id="ProtNLM"/>
    </source>
</evidence>
<name>A0A9P4M2H7_9PEZI</name>
<feature type="compositionally biased region" description="Low complexity" evidence="2">
    <location>
        <begin position="736"/>
        <end position="747"/>
    </location>
</feature>
<feature type="compositionally biased region" description="Polar residues" evidence="2">
    <location>
        <begin position="701"/>
        <end position="714"/>
    </location>
</feature>